<feature type="compositionally biased region" description="Polar residues" evidence="2">
    <location>
        <begin position="637"/>
        <end position="652"/>
    </location>
</feature>
<comment type="caution">
    <text evidence="4">The sequence shown here is derived from an EMBL/GenBank/DDBJ whole genome shotgun (WGS) entry which is preliminary data.</text>
</comment>
<dbReference type="GO" id="GO:0045893">
    <property type="term" value="P:positive regulation of DNA-templated transcription"/>
    <property type="evidence" value="ECO:0007669"/>
    <property type="project" value="TreeGrafter"/>
</dbReference>
<dbReference type="InterPro" id="IPR003604">
    <property type="entry name" value="Matrin/U1-like-C_Znf_C2H2"/>
</dbReference>
<name>A0A9J6BQJ0_POLVA</name>
<proteinExistence type="predicted"/>
<evidence type="ECO:0000259" key="3">
    <source>
        <dbReference type="SMART" id="SM00451"/>
    </source>
</evidence>
<dbReference type="PANTHER" id="PTHR15577">
    <property type="entry name" value="ZINC FINGER CONTAINING PROTEIN"/>
    <property type="match status" value="1"/>
</dbReference>
<evidence type="ECO:0000313" key="5">
    <source>
        <dbReference type="Proteomes" id="UP001107558"/>
    </source>
</evidence>
<organism evidence="4 5">
    <name type="scientific">Polypedilum vanderplanki</name>
    <name type="common">Sleeping chironomid midge</name>
    <dbReference type="NCBI Taxonomy" id="319348"/>
    <lineage>
        <taxon>Eukaryota</taxon>
        <taxon>Metazoa</taxon>
        <taxon>Ecdysozoa</taxon>
        <taxon>Arthropoda</taxon>
        <taxon>Hexapoda</taxon>
        <taxon>Insecta</taxon>
        <taxon>Pterygota</taxon>
        <taxon>Neoptera</taxon>
        <taxon>Endopterygota</taxon>
        <taxon>Diptera</taxon>
        <taxon>Nematocera</taxon>
        <taxon>Chironomoidea</taxon>
        <taxon>Chironomidae</taxon>
        <taxon>Chironominae</taxon>
        <taxon>Polypedilum</taxon>
        <taxon>Polypedilum</taxon>
    </lineage>
</organism>
<dbReference type="PANTHER" id="PTHR15577:SF2">
    <property type="entry name" value="ZINC FINGER PROTEIN 318"/>
    <property type="match status" value="1"/>
</dbReference>
<feature type="compositionally biased region" description="Basic residues" evidence="2">
    <location>
        <begin position="496"/>
        <end position="519"/>
    </location>
</feature>
<feature type="region of interest" description="Disordered" evidence="2">
    <location>
        <begin position="475"/>
        <end position="555"/>
    </location>
</feature>
<feature type="domain" description="U1-type" evidence="3">
    <location>
        <begin position="419"/>
        <end position="453"/>
    </location>
</feature>
<evidence type="ECO:0000256" key="1">
    <source>
        <dbReference type="SAM" id="Coils"/>
    </source>
</evidence>
<dbReference type="GO" id="GO:0005654">
    <property type="term" value="C:nucleoplasm"/>
    <property type="evidence" value="ECO:0007669"/>
    <property type="project" value="TreeGrafter"/>
</dbReference>
<evidence type="ECO:0000313" key="4">
    <source>
        <dbReference type="EMBL" id="KAG5672031.1"/>
    </source>
</evidence>
<feature type="compositionally biased region" description="Basic residues" evidence="2">
    <location>
        <begin position="675"/>
        <end position="722"/>
    </location>
</feature>
<feature type="region of interest" description="Disordered" evidence="2">
    <location>
        <begin position="632"/>
        <end position="815"/>
    </location>
</feature>
<feature type="compositionally biased region" description="Basic residues" evidence="2">
    <location>
        <begin position="17"/>
        <end position="37"/>
    </location>
</feature>
<feature type="compositionally biased region" description="Basic and acidic residues" evidence="2">
    <location>
        <begin position="483"/>
        <end position="495"/>
    </location>
</feature>
<dbReference type="AlphaFoldDB" id="A0A9J6BQJ0"/>
<evidence type="ECO:0000256" key="2">
    <source>
        <dbReference type="SAM" id="MobiDB-lite"/>
    </source>
</evidence>
<feature type="compositionally biased region" description="Basic and acidic residues" evidence="2">
    <location>
        <begin position="653"/>
        <end position="674"/>
    </location>
</feature>
<dbReference type="GO" id="GO:0045892">
    <property type="term" value="P:negative regulation of DNA-templated transcription"/>
    <property type="evidence" value="ECO:0007669"/>
    <property type="project" value="TreeGrafter"/>
</dbReference>
<dbReference type="EMBL" id="JADBJN010000003">
    <property type="protein sequence ID" value="KAG5672031.1"/>
    <property type="molecule type" value="Genomic_DNA"/>
</dbReference>
<feature type="compositionally biased region" description="Basic and acidic residues" evidence="2">
    <location>
        <begin position="81"/>
        <end position="95"/>
    </location>
</feature>
<protein>
    <recommendedName>
        <fullName evidence="3">U1-type domain-containing protein</fullName>
    </recommendedName>
</protein>
<feature type="compositionally biased region" description="Basic and acidic residues" evidence="2">
    <location>
        <begin position="779"/>
        <end position="815"/>
    </location>
</feature>
<feature type="coiled-coil region" evidence="1">
    <location>
        <begin position="189"/>
        <end position="244"/>
    </location>
</feature>
<feature type="compositionally biased region" description="Basic residues" evidence="2">
    <location>
        <begin position="58"/>
        <end position="79"/>
    </location>
</feature>
<dbReference type="SMART" id="SM00451">
    <property type="entry name" value="ZnF_U1"/>
    <property type="match status" value="2"/>
</dbReference>
<keyword evidence="1" id="KW-0175">Coiled coil</keyword>
<feature type="region of interest" description="Disordered" evidence="2">
    <location>
        <begin position="1"/>
        <end position="109"/>
    </location>
</feature>
<dbReference type="GO" id="GO:0003676">
    <property type="term" value="F:nucleic acid binding"/>
    <property type="evidence" value="ECO:0007669"/>
    <property type="project" value="InterPro"/>
</dbReference>
<dbReference type="OrthoDB" id="10072641at2759"/>
<dbReference type="Proteomes" id="UP001107558">
    <property type="component" value="Chromosome 3"/>
</dbReference>
<keyword evidence="5" id="KW-1185">Reference proteome</keyword>
<dbReference type="GO" id="GO:0008270">
    <property type="term" value="F:zinc ion binding"/>
    <property type="evidence" value="ECO:0007669"/>
    <property type="project" value="InterPro"/>
</dbReference>
<feature type="region of interest" description="Disordered" evidence="2">
    <location>
        <begin position="942"/>
        <end position="989"/>
    </location>
</feature>
<feature type="compositionally biased region" description="Low complexity" evidence="2">
    <location>
        <begin position="99"/>
        <end position="109"/>
    </location>
</feature>
<feature type="compositionally biased region" description="Basic and acidic residues" evidence="2">
    <location>
        <begin position="539"/>
        <end position="550"/>
    </location>
</feature>
<feature type="compositionally biased region" description="Basic and acidic residues" evidence="2">
    <location>
        <begin position="965"/>
        <end position="974"/>
    </location>
</feature>
<accession>A0A9J6BQJ0</accession>
<feature type="compositionally biased region" description="Basic and acidic residues" evidence="2">
    <location>
        <begin position="1"/>
        <end position="16"/>
    </location>
</feature>
<sequence>MDPVEKEELMRNSEKRSRSRSRGRRSRSKSRSRRYSRSRSISPPYRGGGRFRGINNRFNRRSPFRRNFRDRFRRSRSTSRGRYDRKDRRRYDPRRSKSRSPSSSIYNQQQQQMNYSNDAYNSYMSNAPQAPQFSGQLAQFNSYDFQASYPPPAPAFNMNQGMLGNIACPIPPGMGENWVPPLNMQPQLNESEEERSKRLAAIAEEKKRQREGLIKQRNQCKIKSEKMEKELKQLKKQKSDLLASLGKRSPSPKSNNIIKEFDKLKSEISTRLDETLKIVEMLDGIIKKDSNDEIENQSTNQRKSESDDTSPERIKNEILKSLDRKRAKEMEEKKPQVEKFNYILYDPELHWCKHCQVFPASAKDYLTHLHTKEHLEKIANRATDAPWRASFQKQNEVPSYPDAPTKRAPIKGLQFFEPATAWFCKLCDVFMGDSFCVSLHLKSEIHAERYNKLLEREPKFEEKWLEARNKALELTGKSTGDNQSKKGDEKQSIDKKSKKKKNKKDVKKKRKHGKKRKRGSSSSSSSNSEDDSSSSESESSSKKNDSDQVESRNSIRVAMRNLLNKASTNENDERTGKWTMVSIDSTKPKVPPAPTISQHAVKEIKNDEKFIGQWNTVESVISPEEKRLVESLKGKFKSQQKQENASEKSTIVNKRDEDKSRSRSRDRNRSDRVYRNRYSRSRSKSRGRRSRTRSNSRDRRFRRYSRSRSRSRSRGRNSRPRYGRPPISFPSEPRPPVKEEKLPTRSYISTVKKDESSSSSSALTKRMPFIGKMPVFKKQLVEKKNEDQAEEKKSSDDENQTKKTKTDEMTNDEKWDELMPDPLQFSAMMNVNMQQHQQQIINEEVPDAPPGLDPELDSDLIPKPISDAPILREGPLPKDFQATLDLLFDGDKPKPVVIEPSVPEIKPEPLPVVVNTDGPQMILPEELSQHALLYGNYYQPTASTEIAPVPPPPPINATNNNATNEEDKVDDKNSSAEIEQETDDKMNKNQEDMDDLAMLGIDVNDVGSGFW</sequence>
<reference evidence="4" key="1">
    <citation type="submission" date="2021-03" db="EMBL/GenBank/DDBJ databases">
        <title>Chromosome level genome of the anhydrobiotic midge Polypedilum vanderplanki.</title>
        <authorList>
            <person name="Yoshida Y."/>
            <person name="Kikawada T."/>
            <person name="Gusev O."/>
        </authorList>
    </citation>
    <scope>NUCLEOTIDE SEQUENCE</scope>
    <source>
        <strain evidence="4">NIAS01</strain>
        <tissue evidence="4">Whole body or cell culture</tissue>
    </source>
</reference>
<feature type="compositionally biased region" description="Basic and acidic residues" evidence="2">
    <location>
        <begin position="302"/>
        <end position="316"/>
    </location>
</feature>
<gene>
    <name evidence="4" type="ORF">PVAND_002193</name>
</gene>
<feature type="domain" description="U1-type" evidence="3">
    <location>
        <begin position="347"/>
        <end position="381"/>
    </location>
</feature>
<dbReference type="InterPro" id="IPR055309">
    <property type="entry name" value="Znf318-like"/>
</dbReference>
<feature type="region of interest" description="Disordered" evidence="2">
    <location>
        <begin position="290"/>
        <end position="316"/>
    </location>
</feature>